<sequence>MKSAIGSLLLIIFTSCSSADTNDQEGINGIDDLKTRQYAIQGQQLYLQHCSNCHQEDGTGLNRLIPPLRQADYMMNDVNRTLYIIRKGLNGSITVNNVEYNQPMPGNNNLTPIEIAQIGTYIYNIWGNDYGLITPEKVNEALNQ</sequence>
<gene>
    <name evidence="7" type="ORF">CQA01_11420</name>
</gene>
<evidence type="ECO:0000256" key="3">
    <source>
        <dbReference type="ARBA" id="ARBA00023004"/>
    </source>
</evidence>
<keyword evidence="5" id="KW-0732">Signal</keyword>
<evidence type="ECO:0000256" key="5">
    <source>
        <dbReference type="SAM" id="SignalP"/>
    </source>
</evidence>
<feature type="signal peptide" evidence="5">
    <location>
        <begin position="1"/>
        <end position="19"/>
    </location>
</feature>
<accession>A0A512C8S2</accession>
<dbReference type="Gene3D" id="1.10.760.10">
    <property type="entry name" value="Cytochrome c-like domain"/>
    <property type="match status" value="1"/>
</dbReference>
<dbReference type="AlphaFoldDB" id="A0A512C8S2"/>
<comment type="caution">
    <text evidence="7">The sequence shown here is derived from an EMBL/GenBank/DDBJ whole genome shotgun (WGS) entry which is preliminary data.</text>
</comment>
<name>A0A512C8S2_9BACT</name>
<dbReference type="RefSeq" id="WP_040415643.1">
    <property type="nucleotide sequence ID" value="NZ_BJYV01000003.1"/>
</dbReference>
<keyword evidence="3 4" id="KW-0408">Iron</keyword>
<dbReference type="GO" id="GO:0009055">
    <property type="term" value="F:electron transfer activity"/>
    <property type="evidence" value="ECO:0007669"/>
    <property type="project" value="InterPro"/>
</dbReference>
<evidence type="ECO:0000256" key="1">
    <source>
        <dbReference type="ARBA" id="ARBA00022617"/>
    </source>
</evidence>
<dbReference type="PROSITE" id="PS51007">
    <property type="entry name" value="CYTC"/>
    <property type="match status" value="1"/>
</dbReference>
<dbReference type="InterPro" id="IPR009056">
    <property type="entry name" value="Cyt_c-like_dom"/>
</dbReference>
<proteinExistence type="predicted"/>
<dbReference type="InterPro" id="IPR051459">
    <property type="entry name" value="Cytochrome_c-type_DH"/>
</dbReference>
<dbReference type="InterPro" id="IPR036909">
    <property type="entry name" value="Cyt_c-like_dom_sf"/>
</dbReference>
<dbReference type="GO" id="GO:0020037">
    <property type="term" value="F:heme binding"/>
    <property type="evidence" value="ECO:0007669"/>
    <property type="project" value="InterPro"/>
</dbReference>
<keyword evidence="8" id="KW-1185">Reference proteome</keyword>
<dbReference type="PROSITE" id="PS51257">
    <property type="entry name" value="PROKAR_LIPOPROTEIN"/>
    <property type="match status" value="1"/>
</dbReference>
<evidence type="ECO:0000313" key="7">
    <source>
        <dbReference type="EMBL" id="GEO20608.1"/>
    </source>
</evidence>
<dbReference type="PANTHER" id="PTHR35008">
    <property type="entry name" value="BLL4482 PROTEIN-RELATED"/>
    <property type="match status" value="1"/>
</dbReference>
<reference evidence="7 8" key="1">
    <citation type="submission" date="2019-07" db="EMBL/GenBank/DDBJ databases">
        <title>Whole genome shotgun sequence of Cyclobacterium qasimii NBRC 106168.</title>
        <authorList>
            <person name="Hosoyama A."/>
            <person name="Uohara A."/>
            <person name="Ohji S."/>
            <person name="Ichikawa N."/>
        </authorList>
    </citation>
    <scope>NUCLEOTIDE SEQUENCE [LARGE SCALE GENOMIC DNA]</scope>
    <source>
        <strain evidence="7 8">NBRC 106168</strain>
    </source>
</reference>
<dbReference type="Proteomes" id="UP000321301">
    <property type="component" value="Unassembled WGS sequence"/>
</dbReference>
<dbReference type="PANTHER" id="PTHR35008:SF8">
    <property type="entry name" value="ALCOHOL DEHYDROGENASE CYTOCHROME C SUBUNIT"/>
    <property type="match status" value="1"/>
</dbReference>
<evidence type="ECO:0000256" key="2">
    <source>
        <dbReference type="ARBA" id="ARBA00022723"/>
    </source>
</evidence>
<evidence type="ECO:0000313" key="8">
    <source>
        <dbReference type="Proteomes" id="UP000321301"/>
    </source>
</evidence>
<organism evidence="7 8">
    <name type="scientific">Cyclobacterium qasimii</name>
    <dbReference type="NCBI Taxonomy" id="1350429"/>
    <lineage>
        <taxon>Bacteria</taxon>
        <taxon>Pseudomonadati</taxon>
        <taxon>Bacteroidota</taxon>
        <taxon>Cytophagia</taxon>
        <taxon>Cytophagales</taxon>
        <taxon>Cyclobacteriaceae</taxon>
        <taxon>Cyclobacterium</taxon>
    </lineage>
</organism>
<dbReference type="Pfam" id="PF00034">
    <property type="entry name" value="Cytochrom_C"/>
    <property type="match status" value="1"/>
</dbReference>
<evidence type="ECO:0000259" key="6">
    <source>
        <dbReference type="PROSITE" id="PS51007"/>
    </source>
</evidence>
<protein>
    <recommendedName>
        <fullName evidence="6">Cytochrome c domain-containing protein</fullName>
    </recommendedName>
</protein>
<dbReference type="GO" id="GO:0046872">
    <property type="term" value="F:metal ion binding"/>
    <property type="evidence" value="ECO:0007669"/>
    <property type="project" value="UniProtKB-KW"/>
</dbReference>
<feature type="domain" description="Cytochrome c" evidence="6">
    <location>
        <begin position="37"/>
        <end position="126"/>
    </location>
</feature>
<keyword evidence="2 4" id="KW-0479">Metal-binding</keyword>
<evidence type="ECO:0000256" key="4">
    <source>
        <dbReference type="PROSITE-ProRule" id="PRU00433"/>
    </source>
</evidence>
<dbReference type="SUPFAM" id="SSF46626">
    <property type="entry name" value="Cytochrome c"/>
    <property type="match status" value="1"/>
</dbReference>
<feature type="chain" id="PRO_5022010123" description="Cytochrome c domain-containing protein" evidence="5">
    <location>
        <begin position="20"/>
        <end position="144"/>
    </location>
</feature>
<dbReference type="EMBL" id="BJYV01000003">
    <property type="protein sequence ID" value="GEO20608.1"/>
    <property type="molecule type" value="Genomic_DNA"/>
</dbReference>
<keyword evidence="1 4" id="KW-0349">Heme</keyword>